<dbReference type="SUPFAM" id="SSF51430">
    <property type="entry name" value="NAD(P)-linked oxidoreductase"/>
    <property type="match status" value="1"/>
</dbReference>
<dbReference type="PROSITE" id="PS00062">
    <property type="entry name" value="ALDOKETO_REDUCTASE_2"/>
    <property type="match status" value="1"/>
</dbReference>
<dbReference type="InterPro" id="IPR036812">
    <property type="entry name" value="NAD(P)_OxRdtase_dom_sf"/>
</dbReference>
<dbReference type="GO" id="GO:0016491">
    <property type="term" value="F:oxidoreductase activity"/>
    <property type="evidence" value="ECO:0007669"/>
    <property type="project" value="InterPro"/>
</dbReference>
<dbReference type="InterPro" id="IPR020471">
    <property type="entry name" value="AKR"/>
</dbReference>
<dbReference type="Gene3D" id="3.20.20.100">
    <property type="entry name" value="NADP-dependent oxidoreductase domain"/>
    <property type="match status" value="1"/>
</dbReference>
<dbReference type="Pfam" id="PF00248">
    <property type="entry name" value="Aldo_ket_red"/>
    <property type="match status" value="1"/>
</dbReference>
<dbReference type="PRINTS" id="PR00069">
    <property type="entry name" value="ALDKETRDTASE"/>
</dbReference>
<dbReference type="GO" id="GO:0005829">
    <property type="term" value="C:cytosol"/>
    <property type="evidence" value="ECO:0007669"/>
    <property type="project" value="TreeGrafter"/>
</dbReference>
<gene>
    <name evidence="2" type="ORF">METZ01_LOCUS228476</name>
</gene>
<dbReference type="AlphaFoldDB" id="A0A382GL54"/>
<feature type="non-terminal residue" evidence="2">
    <location>
        <position position="298"/>
    </location>
</feature>
<dbReference type="EMBL" id="UINC01056047">
    <property type="protein sequence ID" value="SVB75622.1"/>
    <property type="molecule type" value="Genomic_DNA"/>
</dbReference>
<dbReference type="InterPro" id="IPR018170">
    <property type="entry name" value="Aldo/ket_reductase_CS"/>
</dbReference>
<sequence>MSENLVQQEPRTLGNDLPPVGPIAFGLWRYTTDKLGEATELLETAIELGMNLIDNADVYGFDWGGEGFGACEELLGQVLVASPHLRDQIVLSTKGGIAPPIPYDSSPKYLRSACEASLKRLQVEQIDLYQIHRPDIYTHPSEVAETLDSLVVEGKIKAVGVSNYTPEQVSVLSTYLQSPLVTTQPEFSVNCLTPLRDGTFDQCSSEGIIPLAWSPLAGGKLATGEGIRAELVELLDEIAERESVDKAAVAVAFVLAHPTKPIAIVGTQQTSRLEKIAKAVDVNLNRDDVYNLIEASDG</sequence>
<proteinExistence type="predicted"/>
<name>A0A382GL54_9ZZZZ</name>
<feature type="domain" description="NADP-dependent oxidoreductase" evidence="1">
    <location>
        <begin position="22"/>
        <end position="292"/>
    </location>
</feature>
<dbReference type="InterPro" id="IPR023210">
    <property type="entry name" value="NADP_OxRdtase_dom"/>
</dbReference>
<dbReference type="PANTHER" id="PTHR43364:SF1">
    <property type="entry name" value="OXIDOREDUCTASE YDHF"/>
    <property type="match status" value="1"/>
</dbReference>
<organism evidence="2">
    <name type="scientific">marine metagenome</name>
    <dbReference type="NCBI Taxonomy" id="408172"/>
    <lineage>
        <taxon>unclassified sequences</taxon>
        <taxon>metagenomes</taxon>
        <taxon>ecological metagenomes</taxon>
    </lineage>
</organism>
<evidence type="ECO:0000313" key="2">
    <source>
        <dbReference type="EMBL" id="SVB75622.1"/>
    </source>
</evidence>
<evidence type="ECO:0000259" key="1">
    <source>
        <dbReference type="Pfam" id="PF00248"/>
    </source>
</evidence>
<protein>
    <recommendedName>
        <fullName evidence="1">NADP-dependent oxidoreductase domain-containing protein</fullName>
    </recommendedName>
</protein>
<reference evidence="2" key="1">
    <citation type="submission" date="2018-05" db="EMBL/GenBank/DDBJ databases">
        <authorList>
            <person name="Lanie J.A."/>
            <person name="Ng W.-L."/>
            <person name="Kazmierczak K.M."/>
            <person name="Andrzejewski T.M."/>
            <person name="Davidsen T.M."/>
            <person name="Wayne K.J."/>
            <person name="Tettelin H."/>
            <person name="Glass J.I."/>
            <person name="Rusch D."/>
            <person name="Podicherti R."/>
            <person name="Tsui H.-C.T."/>
            <person name="Winkler M.E."/>
        </authorList>
    </citation>
    <scope>NUCLEOTIDE SEQUENCE</scope>
</reference>
<dbReference type="InterPro" id="IPR050523">
    <property type="entry name" value="AKR_Detox_Biosynth"/>
</dbReference>
<accession>A0A382GL54</accession>
<dbReference type="PANTHER" id="PTHR43364">
    <property type="entry name" value="NADH-SPECIFIC METHYLGLYOXAL REDUCTASE-RELATED"/>
    <property type="match status" value="1"/>
</dbReference>